<evidence type="ECO:0000256" key="3">
    <source>
        <dbReference type="PROSITE-ProRule" id="PRU00339"/>
    </source>
</evidence>
<sequence>MAGQHLEQYRHATYAPIDYYNEALKRAHDDIRCNNAKGLWLLRRGAFKSANNYLRTAVEKLLKHNPNPYDSEALYNLALCLKYQHQHEEAYDLFLKSAWSAAQQDVAYLHAAYIAGIWNNWNDALELSDKSILRNYNSLKARHLKAISLRKLGKFSEAIDLCIQTLAIDNFDFASMYELSLCYSSIEKNGESGSVIAAIQKTIQQRSSTYIEIANQYGDAGLHAEALTFLNLNGDYSDALYLYYKGYYSLQIGNKSEAQQHFTHAFTCDTKAFPNRIEDIHVLKTAASFNPKDYKALYYLGNFYYAKRLYDEARLAWEKAIEIDDQFPTTLRNLGIAYFNKFDKKQEALELYEKAFAANTSDARILFELDQLKKRFRVSPEERLYFLSNHTQLVYERDDLLIEFISLHTITGQTEEAYRMIMSHNFHPWEGGEGKVSAQYVTTLLLQAKNALSNNDPVHAVKLLTDAQFYPDNLGEGKIFGAQENDILYWLGCAYENKDTKLARKYWELASVGLDEPTQAIYYNDQQPDKIFYQGLALTKLGKQTEAHQKFEKLINYGKVHENDHITIDFFAVSLPDLMIFDDDLDVKNKIHCYYLMALGYTGLNNMEKAQEYFDKVLALDPSHGGAAIHVSYSKIPQL</sequence>
<protein>
    <submittedName>
        <fullName evidence="4">Tetratricopeptide repeat protein</fullName>
    </submittedName>
</protein>
<comment type="caution">
    <text evidence="4">The sequence shown here is derived from an EMBL/GenBank/DDBJ whole genome shotgun (WGS) entry which is preliminary data.</text>
</comment>
<accession>A0ABS9SL77</accession>
<dbReference type="Gene3D" id="1.25.40.10">
    <property type="entry name" value="Tetratricopeptide repeat domain"/>
    <property type="match status" value="3"/>
</dbReference>
<dbReference type="PROSITE" id="PS50005">
    <property type="entry name" value="TPR"/>
    <property type="match status" value="2"/>
</dbReference>
<gene>
    <name evidence="4" type="ORF">MKP09_14990</name>
</gene>
<keyword evidence="2 3" id="KW-0802">TPR repeat</keyword>
<dbReference type="PANTHER" id="PTHR44943">
    <property type="entry name" value="CELLULOSE SYNTHASE OPERON PROTEIN C"/>
    <property type="match status" value="1"/>
</dbReference>
<keyword evidence="5" id="KW-1185">Reference proteome</keyword>
<feature type="repeat" description="TPR" evidence="3">
    <location>
        <begin position="591"/>
        <end position="624"/>
    </location>
</feature>
<dbReference type="SUPFAM" id="SSF48452">
    <property type="entry name" value="TPR-like"/>
    <property type="match status" value="2"/>
</dbReference>
<dbReference type="Pfam" id="PF13432">
    <property type="entry name" value="TPR_16"/>
    <property type="match status" value="1"/>
</dbReference>
<dbReference type="Proteomes" id="UP001202248">
    <property type="component" value="Unassembled WGS sequence"/>
</dbReference>
<dbReference type="RefSeq" id="WP_240830796.1">
    <property type="nucleotide sequence ID" value="NZ_JAKWBL010000003.1"/>
</dbReference>
<dbReference type="SMART" id="SM00028">
    <property type="entry name" value="TPR"/>
    <property type="match status" value="6"/>
</dbReference>
<dbReference type="EMBL" id="JAKWBL010000003">
    <property type="protein sequence ID" value="MCH5599118.1"/>
    <property type="molecule type" value="Genomic_DNA"/>
</dbReference>
<evidence type="ECO:0000313" key="5">
    <source>
        <dbReference type="Proteomes" id="UP001202248"/>
    </source>
</evidence>
<evidence type="ECO:0000313" key="4">
    <source>
        <dbReference type="EMBL" id="MCH5599118.1"/>
    </source>
</evidence>
<dbReference type="InterPro" id="IPR019734">
    <property type="entry name" value="TPR_rpt"/>
</dbReference>
<dbReference type="PANTHER" id="PTHR44943:SF4">
    <property type="entry name" value="TPR REPEAT-CONTAINING PROTEIN MJ0798"/>
    <property type="match status" value="1"/>
</dbReference>
<keyword evidence="1" id="KW-0677">Repeat</keyword>
<proteinExistence type="predicted"/>
<evidence type="ECO:0000256" key="1">
    <source>
        <dbReference type="ARBA" id="ARBA00022737"/>
    </source>
</evidence>
<dbReference type="InterPro" id="IPR051685">
    <property type="entry name" value="Ycf3/AcsC/BcsC/TPR_MFPF"/>
</dbReference>
<evidence type="ECO:0000256" key="2">
    <source>
        <dbReference type="ARBA" id="ARBA00022803"/>
    </source>
</evidence>
<name>A0ABS9SL77_9BACT</name>
<reference evidence="4 5" key="1">
    <citation type="submission" date="2022-02" db="EMBL/GenBank/DDBJ databases">
        <authorList>
            <person name="Min J."/>
        </authorList>
    </citation>
    <scope>NUCLEOTIDE SEQUENCE [LARGE SCALE GENOMIC DNA]</scope>
    <source>
        <strain evidence="4 5">GR10-1</strain>
    </source>
</reference>
<dbReference type="InterPro" id="IPR011990">
    <property type="entry name" value="TPR-like_helical_dom_sf"/>
</dbReference>
<feature type="repeat" description="TPR" evidence="3">
    <location>
        <begin position="294"/>
        <end position="327"/>
    </location>
</feature>
<organism evidence="4 5">
    <name type="scientific">Niabella ginsengisoli</name>
    <dbReference type="NCBI Taxonomy" id="522298"/>
    <lineage>
        <taxon>Bacteria</taxon>
        <taxon>Pseudomonadati</taxon>
        <taxon>Bacteroidota</taxon>
        <taxon>Chitinophagia</taxon>
        <taxon>Chitinophagales</taxon>
        <taxon>Chitinophagaceae</taxon>
        <taxon>Niabella</taxon>
    </lineage>
</organism>